<feature type="transmembrane region" description="Helical" evidence="1">
    <location>
        <begin position="214"/>
        <end position="233"/>
    </location>
</feature>
<evidence type="ECO:0000256" key="1">
    <source>
        <dbReference type="SAM" id="Phobius"/>
    </source>
</evidence>
<dbReference type="InterPro" id="IPR026841">
    <property type="entry name" value="Aur1/Ipt1"/>
</dbReference>
<feature type="transmembrane region" description="Helical" evidence="1">
    <location>
        <begin position="263"/>
        <end position="281"/>
    </location>
</feature>
<keyword evidence="1" id="KW-0472">Membrane</keyword>
<gene>
    <name evidence="3" type="ORF">ABID16_000336</name>
</gene>
<feature type="transmembrane region" description="Helical" evidence="1">
    <location>
        <begin position="5"/>
        <end position="25"/>
    </location>
</feature>
<organism evidence="3 4">
    <name type="scientific">Rhizobium aquaticum</name>
    <dbReference type="NCBI Taxonomy" id="1549636"/>
    <lineage>
        <taxon>Bacteria</taxon>
        <taxon>Pseudomonadati</taxon>
        <taxon>Pseudomonadota</taxon>
        <taxon>Alphaproteobacteria</taxon>
        <taxon>Hyphomicrobiales</taxon>
        <taxon>Rhizobiaceae</taxon>
        <taxon>Rhizobium/Agrobacterium group</taxon>
        <taxon>Rhizobium</taxon>
    </lineage>
</organism>
<name>A0ABV2IUF2_9HYPH</name>
<keyword evidence="4" id="KW-1185">Reference proteome</keyword>
<proteinExistence type="predicted"/>
<feature type="transmembrane region" description="Helical" evidence="1">
    <location>
        <begin position="124"/>
        <end position="142"/>
    </location>
</feature>
<keyword evidence="1" id="KW-1133">Transmembrane helix</keyword>
<evidence type="ECO:0000313" key="3">
    <source>
        <dbReference type="EMBL" id="MET3612031.1"/>
    </source>
</evidence>
<dbReference type="RefSeq" id="WP_354554618.1">
    <property type="nucleotide sequence ID" value="NZ_JBEPMB010000001.1"/>
</dbReference>
<dbReference type="SUPFAM" id="SSF48317">
    <property type="entry name" value="Acid phosphatase/Vanadium-dependent haloperoxidase"/>
    <property type="match status" value="1"/>
</dbReference>
<feature type="transmembrane region" description="Helical" evidence="1">
    <location>
        <begin position="64"/>
        <end position="83"/>
    </location>
</feature>
<dbReference type="InterPro" id="IPR036938">
    <property type="entry name" value="PAP2/HPO_sf"/>
</dbReference>
<feature type="transmembrane region" description="Helical" evidence="1">
    <location>
        <begin position="31"/>
        <end position="52"/>
    </location>
</feature>
<sequence>MPQLLLGFTTIFWISILSLLPFTILSVDTNAWTAALAPGAISSGVLAVYARARGFERLRAPAEILLFHLLLLLPVAASAYIAMQLPFDLADDQLAAMDAALGFDWPKTIAFIDGRPWLAGLLNYAYTAFTPQLILSPLLLALGRNTAKAYKMLISYGAIVLLASVVATTVPAVGTFATTGLQPKNINIQYALDFVAPLHALKNGGIFAFRPFELAGIISFPSVHAAVAVLCAWAWWHNRLLRYPVLALNVLMAISAVPNGGHYLVDVIAGIAVAVWVILAVDRVEARLAAHPNLRLAKANLAEATSGNP</sequence>
<keyword evidence="1" id="KW-0812">Transmembrane</keyword>
<feature type="domain" description="Inositolphosphotransferase Aur1/Ipt1" evidence="2">
    <location>
        <begin position="93"/>
        <end position="279"/>
    </location>
</feature>
<dbReference type="Gene3D" id="1.20.144.10">
    <property type="entry name" value="Phosphatidic acid phosphatase type 2/haloperoxidase"/>
    <property type="match status" value="1"/>
</dbReference>
<evidence type="ECO:0000313" key="4">
    <source>
        <dbReference type="Proteomes" id="UP001549047"/>
    </source>
</evidence>
<comment type="caution">
    <text evidence="3">The sequence shown here is derived from an EMBL/GenBank/DDBJ whole genome shotgun (WGS) entry which is preliminary data.</text>
</comment>
<dbReference type="Proteomes" id="UP001549047">
    <property type="component" value="Unassembled WGS sequence"/>
</dbReference>
<feature type="transmembrane region" description="Helical" evidence="1">
    <location>
        <begin position="154"/>
        <end position="177"/>
    </location>
</feature>
<evidence type="ECO:0000259" key="2">
    <source>
        <dbReference type="Pfam" id="PF14378"/>
    </source>
</evidence>
<dbReference type="EMBL" id="JBEPMB010000001">
    <property type="protein sequence ID" value="MET3612031.1"/>
    <property type="molecule type" value="Genomic_DNA"/>
</dbReference>
<dbReference type="Pfam" id="PF14378">
    <property type="entry name" value="PAP2_3"/>
    <property type="match status" value="1"/>
</dbReference>
<protein>
    <submittedName>
        <fullName evidence="3">Membrane-associated phospholipid phosphatase</fullName>
    </submittedName>
</protein>
<accession>A0ABV2IUF2</accession>
<feature type="transmembrane region" description="Helical" evidence="1">
    <location>
        <begin position="240"/>
        <end position="257"/>
    </location>
</feature>
<reference evidence="3 4" key="1">
    <citation type="submission" date="2024-06" db="EMBL/GenBank/DDBJ databases">
        <title>Genomic Encyclopedia of Type Strains, Phase IV (KMG-IV): sequencing the most valuable type-strain genomes for metagenomic binning, comparative biology and taxonomic classification.</title>
        <authorList>
            <person name="Goeker M."/>
        </authorList>
    </citation>
    <scope>NUCLEOTIDE SEQUENCE [LARGE SCALE GENOMIC DNA]</scope>
    <source>
        <strain evidence="3 4">DSM 29780</strain>
    </source>
</reference>